<proteinExistence type="predicted"/>
<comment type="caution">
    <text evidence="1">The sequence shown here is derived from an EMBL/GenBank/DDBJ whole genome shotgun (WGS) entry which is preliminary data.</text>
</comment>
<dbReference type="RefSeq" id="WP_047810241.1">
    <property type="nucleotide sequence ID" value="NZ_LDZY01000007.1"/>
</dbReference>
<evidence type="ECO:0000313" key="2">
    <source>
        <dbReference type="Proteomes" id="UP000036356"/>
    </source>
</evidence>
<dbReference type="EMBL" id="LDZY01000007">
    <property type="protein sequence ID" value="KLU65772.1"/>
    <property type="molecule type" value="Genomic_DNA"/>
</dbReference>
<gene>
    <name evidence="1" type="ORF">DEAC_c24020</name>
</gene>
<keyword evidence="2" id="KW-1185">Reference proteome</keyword>
<organism evidence="1 2">
    <name type="scientific">Desulfosporosinus acididurans</name>
    <dbReference type="NCBI Taxonomy" id="476652"/>
    <lineage>
        <taxon>Bacteria</taxon>
        <taxon>Bacillati</taxon>
        <taxon>Bacillota</taxon>
        <taxon>Clostridia</taxon>
        <taxon>Eubacteriales</taxon>
        <taxon>Desulfitobacteriaceae</taxon>
        <taxon>Desulfosporosinus</taxon>
    </lineage>
</organism>
<dbReference type="PATRIC" id="fig|476652.3.peg.2497"/>
<reference evidence="1 2" key="1">
    <citation type="submission" date="2015-06" db="EMBL/GenBank/DDBJ databases">
        <title>Draft genome of the moderately acidophilic sulfate reducer Candidatus Desulfosporosinus acididurans strain M1.</title>
        <authorList>
            <person name="Poehlein A."/>
            <person name="Petzsch P."/>
            <person name="Johnson B.D."/>
            <person name="Schloemann M."/>
            <person name="Daniel R."/>
            <person name="Muehling M."/>
        </authorList>
    </citation>
    <scope>NUCLEOTIDE SEQUENCE [LARGE SCALE GENOMIC DNA]</scope>
    <source>
        <strain evidence="1 2">M1</strain>
    </source>
</reference>
<protein>
    <submittedName>
        <fullName evidence="1">Uncharacterized protein</fullName>
    </submittedName>
</protein>
<accession>A0A0J1FR48</accession>
<dbReference type="Proteomes" id="UP000036356">
    <property type="component" value="Unassembled WGS sequence"/>
</dbReference>
<evidence type="ECO:0000313" key="1">
    <source>
        <dbReference type="EMBL" id="KLU65772.1"/>
    </source>
</evidence>
<dbReference type="AlphaFoldDB" id="A0A0J1FR48"/>
<name>A0A0J1FR48_9FIRM</name>
<dbReference type="STRING" id="476652.DEAC_c24020"/>
<dbReference type="Pfam" id="PF20288">
    <property type="entry name" value="MC2"/>
    <property type="match status" value="1"/>
</dbReference>
<dbReference type="InterPro" id="IPR046904">
    <property type="entry name" value="ABC-3C_MC2"/>
</dbReference>
<sequence length="163" mass="19227">MSIFYNVSLDTFIIDSIRILVLILAFEDKHGFKLTDNKIKLYDYYLKFPATMLSGEDLNSIVRQNFDEYYAFFHWKPDLIQYRKVINYLVSKDLIAVEIKDNDKCYAITSRGVELVSSLKSKYKNRLVKFATHVQKKISKISDKKIEEDILQKTNLLKRVLEV</sequence>